<dbReference type="EMBL" id="GBRH01279683">
    <property type="protein sequence ID" value="JAD18212.1"/>
    <property type="molecule type" value="Transcribed_RNA"/>
</dbReference>
<protein>
    <submittedName>
        <fullName evidence="2">Uncharacterized protein</fullName>
    </submittedName>
</protein>
<reference evidence="2" key="1">
    <citation type="submission" date="2014-09" db="EMBL/GenBank/DDBJ databases">
        <authorList>
            <person name="Magalhaes I.L.F."/>
            <person name="Oliveira U."/>
            <person name="Santos F.R."/>
            <person name="Vidigal T.H.D.A."/>
            <person name="Brescovit A.D."/>
            <person name="Santos A.J."/>
        </authorList>
    </citation>
    <scope>NUCLEOTIDE SEQUENCE</scope>
    <source>
        <tissue evidence="2">Shoot tissue taken approximately 20 cm above the soil surface</tissue>
    </source>
</reference>
<evidence type="ECO:0000256" key="1">
    <source>
        <dbReference type="SAM" id="MobiDB-lite"/>
    </source>
</evidence>
<dbReference type="AlphaFoldDB" id="A0A0A8Y382"/>
<name>A0A0A8Y382_ARUDO</name>
<evidence type="ECO:0000313" key="2">
    <source>
        <dbReference type="EMBL" id="JAD18212.1"/>
    </source>
</evidence>
<organism evidence="2">
    <name type="scientific">Arundo donax</name>
    <name type="common">Giant reed</name>
    <name type="synonym">Donax arundinaceus</name>
    <dbReference type="NCBI Taxonomy" id="35708"/>
    <lineage>
        <taxon>Eukaryota</taxon>
        <taxon>Viridiplantae</taxon>
        <taxon>Streptophyta</taxon>
        <taxon>Embryophyta</taxon>
        <taxon>Tracheophyta</taxon>
        <taxon>Spermatophyta</taxon>
        <taxon>Magnoliopsida</taxon>
        <taxon>Liliopsida</taxon>
        <taxon>Poales</taxon>
        <taxon>Poaceae</taxon>
        <taxon>PACMAD clade</taxon>
        <taxon>Arundinoideae</taxon>
        <taxon>Arundineae</taxon>
        <taxon>Arundo</taxon>
    </lineage>
</organism>
<feature type="region of interest" description="Disordered" evidence="1">
    <location>
        <begin position="1"/>
        <end position="24"/>
    </location>
</feature>
<reference evidence="2" key="2">
    <citation type="journal article" date="2015" name="Data Brief">
        <title>Shoot transcriptome of the giant reed, Arundo donax.</title>
        <authorList>
            <person name="Barrero R.A."/>
            <person name="Guerrero F.D."/>
            <person name="Moolhuijzen P."/>
            <person name="Goolsby J.A."/>
            <person name="Tidwell J."/>
            <person name="Bellgard S.E."/>
            <person name="Bellgard M.I."/>
        </authorList>
    </citation>
    <scope>NUCLEOTIDE SEQUENCE</scope>
    <source>
        <tissue evidence="2">Shoot tissue taken approximately 20 cm above the soil surface</tissue>
    </source>
</reference>
<sequence>MGSFTKLENLLEEGSDPSKSRVNSHLYIQEKTTSLYTKIDPSLQ</sequence>
<accession>A0A0A8Y382</accession>
<proteinExistence type="predicted"/>